<dbReference type="RefSeq" id="WP_144935678.1">
    <property type="nucleotide sequence ID" value="NZ_JBHTIU010000100.1"/>
</dbReference>
<evidence type="ECO:0000313" key="3">
    <source>
        <dbReference type="EMBL" id="MFD0872107.1"/>
    </source>
</evidence>
<dbReference type="InterPro" id="IPR014195">
    <property type="entry name" value="Spore_III_AG"/>
</dbReference>
<organism evidence="3 4">
    <name type="scientific">Paenibacillus residui</name>
    <dbReference type="NCBI Taxonomy" id="629724"/>
    <lineage>
        <taxon>Bacteria</taxon>
        <taxon>Bacillati</taxon>
        <taxon>Bacillota</taxon>
        <taxon>Bacilli</taxon>
        <taxon>Bacillales</taxon>
        <taxon>Paenibacillaceae</taxon>
        <taxon>Paenibacillus</taxon>
    </lineage>
</organism>
<feature type="compositionally biased region" description="Polar residues" evidence="1">
    <location>
        <begin position="122"/>
        <end position="146"/>
    </location>
</feature>
<evidence type="ECO:0000256" key="1">
    <source>
        <dbReference type="SAM" id="MobiDB-lite"/>
    </source>
</evidence>
<protein>
    <submittedName>
        <fullName evidence="3">Stage III sporulation protein AG</fullName>
    </submittedName>
</protein>
<proteinExistence type="predicted"/>
<evidence type="ECO:0000256" key="2">
    <source>
        <dbReference type="SAM" id="Phobius"/>
    </source>
</evidence>
<comment type="caution">
    <text evidence="3">The sequence shown here is derived from an EMBL/GenBank/DDBJ whole genome shotgun (WGS) entry which is preliminary data.</text>
</comment>
<name>A0ABW3DF41_9BACL</name>
<keyword evidence="2" id="KW-0812">Transmembrane</keyword>
<evidence type="ECO:0000313" key="4">
    <source>
        <dbReference type="Proteomes" id="UP001597120"/>
    </source>
</evidence>
<accession>A0ABW3DF41</accession>
<feature type="transmembrane region" description="Helical" evidence="2">
    <location>
        <begin position="27"/>
        <end position="45"/>
    </location>
</feature>
<keyword evidence="2" id="KW-1133">Transmembrane helix</keyword>
<gene>
    <name evidence="3" type="primary">spoIIIAG</name>
    <name evidence="3" type="ORF">ACFQ03_23600</name>
</gene>
<sequence>MGKWKQMIEQWMSGGPGGPKRIQALRMLLIIGLAGAALMILNSFITVKEIDPASTGPPWREDAQETIAFGGGGKDRSVFREYEQAYESQLKDILAKVVGVGEVEVLVTIDSTEEITVEKNTQESQQVTNERDQNGSTRNNSDVTRSSNAVMMQQSGGEQPLVLKYIKPKIRGVMVVANGAENATVKKLIVEAVSRGLDVPANRISVVPRKQ</sequence>
<keyword evidence="4" id="KW-1185">Reference proteome</keyword>
<keyword evidence="2" id="KW-0472">Membrane</keyword>
<reference evidence="4" key="1">
    <citation type="journal article" date="2019" name="Int. J. Syst. Evol. Microbiol.">
        <title>The Global Catalogue of Microorganisms (GCM) 10K type strain sequencing project: providing services to taxonomists for standard genome sequencing and annotation.</title>
        <authorList>
            <consortium name="The Broad Institute Genomics Platform"/>
            <consortium name="The Broad Institute Genome Sequencing Center for Infectious Disease"/>
            <person name="Wu L."/>
            <person name="Ma J."/>
        </authorList>
    </citation>
    <scope>NUCLEOTIDE SEQUENCE [LARGE SCALE GENOMIC DNA]</scope>
    <source>
        <strain evidence="4">CCUG 57263</strain>
    </source>
</reference>
<dbReference type="Proteomes" id="UP001597120">
    <property type="component" value="Unassembled WGS sequence"/>
</dbReference>
<dbReference type="EMBL" id="JBHTIU010000100">
    <property type="protein sequence ID" value="MFD0872107.1"/>
    <property type="molecule type" value="Genomic_DNA"/>
</dbReference>
<feature type="region of interest" description="Disordered" evidence="1">
    <location>
        <begin position="118"/>
        <end position="146"/>
    </location>
</feature>
<dbReference type="NCBIfam" id="TIGR02830">
    <property type="entry name" value="spore_III_AG"/>
    <property type="match status" value="1"/>
</dbReference>